<comment type="caution">
    <text evidence="3">The sequence shown here is derived from an EMBL/GenBank/DDBJ whole genome shotgun (WGS) entry which is preliminary data.</text>
</comment>
<dbReference type="Proteomes" id="UP000830835">
    <property type="component" value="Unassembled WGS sequence"/>
</dbReference>
<accession>A0ABT0CFJ0</accession>
<dbReference type="CDD" id="cd06260">
    <property type="entry name" value="DUF820-like"/>
    <property type="match status" value="1"/>
</dbReference>
<dbReference type="PANTHER" id="PTHR33352:SF3">
    <property type="entry name" value="SLR1612 PROTEIN"/>
    <property type="match status" value="1"/>
</dbReference>
<dbReference type="SUPFAM" id="SSF52980">
    <property type="entry name" value="Restriction endonuclease-like"/>
    <property type="match status" value="1"/>
</dbReference>
<proteinExistence type="predicted"/>
<name>A0ABT0CFJ0_THEVL</name>
<evidence type="ECO:0000256" key="1">
    <source>
        <dbReference type="SAM" id="MobiDB-lite"/>
    </source>
</evidence>
<organism evidence="3 4">
    <name type="scientific">Thermostichus vulcanus str. 'Rupite'</name>
    <dbReference type="NCBI Taxonomy" id="2813851"/>
    <lineage>
        <taxon>Bacteria</taxon>
        <taxon>Bacillati</taxon>
        <taxon>Cyanobacteriota</taxon>
        <taxon>Cyanophyceae</taxon>
        <taxon>Thermostichales</taxon>
        <taxon>Thermostichaceae</taxon>
        <taxon>Thermostichus</taxon>
    </lineage>
</organism>
<dbReference type="PANTHER" id="PTHR33352">
    <property type="entry name" value="SLR1095 PROTEIN"/>
    <property type="match status" value="1"/>
</dbReference>
<keyword evidence="3" id="KW-0255">Endonuclease</keyword>
<dbReference type="InterPro" id="IPR008538">
    <property type="entry name" value="Uma2"/>
</dbReference>
<keyword evidence="3" id="KW-0378">Hydrolase</keyword>
<evidence type="ECO:0000259" key="2">
    <source>
        <dbReference type="Pfam" id="PF05685"/>
    </source>
</evidence>
<feature type="domain" description="Putative restriction endonuclease" evidence="2">
    <location>
        <begin position="22"/>
        <end position="154"/>
    </location>
</feature>
<protein>
    <submittedName>
        <fullName evidence="3">Uma2 family endonuclease</fullName>
    </submittedName>
</protein>
<keyword evidence="3" id="KW-0540">Nuclease</keyword>
<evidence type="ECO:0000313" key="3">
    <source>
        <dbReference type="EMBL" id="MCJ2544135.1"/>
    </source>
</evidence>
<evidence type="ECO:0000313" key="4">
    <source>
        <dbReference type="Proteomes" id="UP000830835"/>
    </source>
</evidence>
<dbReference type="Pfam" id="PF05685">
    <property type="entry name" value="Uma2"/>
    <property type="match status" value="1"/>
</dbReference>
<dbReference type="EMBL" id="JAFIRA010000048">
    <property type="protein sequence ID" value="MCJ2544135.1"/>
    <property type="molecule type" value="Genomic_DNA"/>
</dbReference>
<feature type="region of interest" description="Disordered" evidence="1">
    <location>
        <begin position="202"/>
        <end position="227"/>
    </location>
</feature>
<dbReference type="InterPro" id="IPR011335">
    <property type="entry name" value="Restrct_endonuc-II-like"/>
</dbReference>
<dbReference type="InterPro" id="IPR012296">
    <property type="entry name" value="Nuclease_put_TT1808"/>
</dbReference>
<sequence length="245" mass="28921">MDTELLVPIPNVEDLVTEDDTPVDNFASEKQQRLLTGVLYSAWRNKTFLAAANVGIYTTIGRPPIVPDVFLSLDVTVPDQWWEKQNRCYLLWQFDKPPDVVIEIVSNREGNELESKLNRYEQMRVSYYVVFDPNHELGSDELRIFELRGRHYLEMTETWLEQVDLGLTVWEGIFEAKQARWLRWCDAQGNLLLTGDEQADLERERTRQERQRAEQEHQRAEQERQRAERLAERLRALGQDPDLEF</sequence>
<dbReference type="GO" id="GO:0004519">
    <property type="term" value="F:endonuclease activity"/>
    <property type="evidence" value="ECO:0007669"/>
    <property type="project" value="UniProtKB-KW"/>
</dbReference>
<dbReference type="RefSeq" id="WP_279611539.1">
    <property type="nucleotide sequence ID" value="NZ_JAFIRA010000048.1"/>
</dbReference>
<reference evidence="3" key="1">
    <citation type="submission" date="2021-02" db="EMBL/GenBank/DDBJ databases">
        <title>The CRISPR/cas machinery reduction and long-range gene transfer in the hot spring cyanobacterium Synechococcus.</title>
        <authorList>
            <person name="Dvorak P."/>
            <person name="Jahodarova E."/>
            <person name="Hasler P."/>
            <person name="Poulickova A."/>
        </authorList>
    </citation>
    <scope>NUCLEOTIDE SEQUENCE</scope>
    <source>
        <strain evidence="3">Rupite</strain>
    </source>
</reference>
<keyword evidence="4" id="KW-1185">Reference proteome</keyword>
<dbReference type="Gene3D" id="3.90.1570.10">
    <property type="entry name" value="tt1808, chain A"/>
    <property type="match status" value="1"/>
</dbReference>
<gene>
    <name evidence="3" type="ORF">JX360_14690</name>
</gene>